<dbReference type="GO" id="GO:0140359">
    <property type="term" value="F:ABC-type transporter activity"/>
    <property type="evidence" value="ECO:0007669"/>
    <property type="project" value="InterPro"/>
</dbReference>
<evidence type="ECO:0000256" key="5">
    <source>
        <dbReference type="ARBA" id="ARBA00022737"/>
    </source>
</evidence>
<dbReference type="Gene3D" id="3.40.50.300">
    <property type="entry name" value="P-loop containing nucleotide triphosphate hydrolases"/>
    <property type="match status" value="2"/>
</dbReference>
<evidence type="ECO:0000256" key="4">
    <source>
        <dbReference type="ARBA" id="ARBA00022692"/>
    </source>
</evidence>
<dbReference type="SUPFAM" id="SSF52540">
    <property type="entry name" value="P-loop containing nucleoside triphosphate hydrolases"/>
    <property type="match status" value="2"/>
</dbReference>
<dbReference type="OrthoDB" id="10255969at2759"/>
<dbReference type="GO" id="GO:0005524">
    <property type="term" value="F:ATP binding"/>
    <property type="evidence" value="ECO:0007669"/>
    <property type="project" value="UniProtKB-KW"/>
</dbReference>
<keyword evidence="8 10" id="KW-1133">Transmembrane helix</keyword>
<organism evidence="12 13">
    <name type="scientific">Piromyces finnis</name>
    <dbReference type="NCBI Taxonomy" id="1754191"/>
    <lineage>
        <taxon>Eukaryota</taxon>
        <taxon>Fungi</taxon>
        <taxon>Fungi incertae sedis</taxon>
        <taxon>Chytridiomycota</taxon>
        <taxon>Chytridiomycota incertae sedis</taxon>
        <taxon>Neocallimastigomycetes</taxon>
        <taxon>Neocallimastigales</taxon>
        <taxon>Neocallimastigaceae</taxon>
        <taxon>Piromyces</taxon>
    </lineage>
</organism>
<feature type="transmembrane region" description="Helical" evidence="10">
    <location>
        <begin position="1031"/>
        <end position="1057"/>
    </location>
</feature>
<dbReference type="InterPro" id="IPR017871">
    <property type="entry name" value="ABC_transporter-like_CS"/>
</dbReference>
<sequence length="1670" mass="191755">MTLFNQIKTLIWKNYLTKTSDPNFAFYKNSPKTKFKINNDQYIFIISLIFTTIISFTLKPNTYKIDDYQREDVIGFKNKFQMSIYQNFRDEDFYMGFVFSDNIEKNEKLPQMIIQNEVFNMTNVKYEIFENEKSLDEFNENSGKNLLAGIVFTSSNNSSIDYTVKMKHTFVPKPSLKAIVPVTEYNDNITDADNYINYFVPIQLAVDQAIIQQKIGSPIHFSTKFGGLEMNINNRKSNMAISIICFLLNTSVFILTMTLPKYILYEKETGIKKTLTLMGVKTFSYYFSWIVIYVGLIIAFAIVIMIEDILLRNLSIANGICKCIFLILNGFSTLTLLSFISLFFKKTSSLINFLNYFMSFYYLILLEIDIFSENSNSSLNFLFFELILPGNAFSKALVDIQYNNYLKINCLKNFFSNTDLIYHAVCLILTIALFSILIYILENKLTEENKSIGFSVKRYLKKNSKDSTETCFHDERYADAIEQIETNEENAVEISNILKKFDSSFYALNNINFKVYKNEIFGILGHNGAGKTTLINIMTGLINPDQGNLYYNGKDFFKDKINIRKEFGICPQNCSLFENLTVEQNIKIFGKIKEINPNAIDILKEVDLSSKIHEKVSLLSGGQKKKLNIAIALIGNPKYIFLDEPTTGLDPLSRRKIWDLLKEKKNGRVIFLTTHYMDEADILTDRKLILHKGVIRCLGTSMFLKKHFNIMYNLKVETDDVSKTTKIIKSYIPEAIEPTIDKDVNNYIKSNENTNENSYKSISIFKLPISSSSHFSELINNLEKYKEVNDTIKNFSISLPSLEELFIKLSIENSRKDDNLKNNNENSSNKNDDSVLLIEKETKLPNLENLSKPSDSSIISSLVSFKYKLYFKDKGFLFCAYVLPIILSILIFISIKLFNEKKVNVFEPKEISYSQMYKDTLWNYNTNESNINIDLLKYGFGENVHTYDNQTLGDRIKKMNPKDKFYSLSIVGNNTNDIDYSFDITYNKTMPYTPPASLNAISNSILHSKNVNEQIRVFTQPFNYINNNSNIISSLLFCMMTAFILVFGIFKYAILIVHEKENGLKKKLHLNQVNKKSYWISALIVDSSMYFVTCFLIIIIGIIFHCDALYHGWSLISIVIIAILCSLSSILFQYVISLFFKSEMTASTLIPIINMVLFSSGYSLFLFINNTILNMNPILSLKSAIFVLLFTILYPPFAIIVGFNQIFTLHFYNTISGFELSLQSYLNFKIGFLPLFIALLISMFIYLLLLLTFDKDNASKNEAVSLDSQHNPNIMSKIEDSELLLKENDDLYNELLSVKKNKDTMPISILHLVKEFNANVTDRDAKNILKNKMVYQYGEIHPSFYNKKKSLVRTIIEDVTFGVKENECFGLLGPNGVGKSTLLNTIINNYSITSGNINFYGKDAFQTKTILGYCSQDNVLWNELNMIDHLILFLRIRGVSKAKAKEYALQYIHYCQLEEHKNKPVKKLSGGTSRKLSLLLAVCGYPKQIILDEPTAGVDPATRLFVWDMIKKIRDTTSGGGSHSSLILTTHSMEEAQELCNRLTILINGRLVCIGSPDYLRMKYSNSYILEVQTVEPSPDKIHTILFGEKENGERNEEEGEGVLMSHHYQLEKLSNHHYKYHIGIQQAIGTLFETLETAKSQHVILDYTLSQSTLEQVFINFVKQFNNDE</sequence>
<feature type="transmembrane region" description="Helical" evidence="10">
    <location>
        <begin position="1230"/>
        <end position="1253"/>
    </location>
</feature>
<evidence type="ECO:0000313" key="13">
    <source>
        <dbReference type="Proteomes" id="UP000193719"/>
    </source>
</evidence>
<dbReference type="CDD" id="cd03263">
    <property type="entry name" value="ABC_subfamily_A"/>
    <property type="match status" value="2"/>
</dbReference>
<keyword evidence="7" id="KW-0067">ATP-binding</keyword>
<dbReference type="SMART" id="SM00382">
    <property type="entry name" value="AAA"/>
    <property type="match status" value="2"/>
</dbReference>
<feature type="transmembrane region" description="Helical" evidence="10">
    <location>
        <begin position="875"/>
        <end position="898"/>
    </location>
</feature>
<keyword evidence="6" id="KW-0547">Nucleotide-binding</keyword>
<evidence type="ECO:0000256" key="2">
    <source>
        <dbReference type="ARBA" id="ARBA00008869"/>
    </source>
</evidence>
<comment type="similarity">
    <text evidence="2">Belongs to the ABC transporter superfamily. ABCA family.</text>
</comment>
<dbReference type="PANTHER" id="PTHR19229">
    <property type="entry name" value="ATP-BINDING CASSETTE TRANSPORTER SUBFAMILY A ABCA"/>
    <property type="match status" value="1"/>
</dbReference>
<feature type="transmembrane region" description="Helical" evidence="10">
    <location>
        <begin position="323"/>
        <end position="344"/>
    </location>
</feature>
<evidence type="ECO:0000259" key="11">
    <source>
        <dbReference type="PROSITE" id="PS50893"/>
    </source>
</evidence>
<proteinExistence type="inferred from homology"/>
<dbReference type="InterPro" id="IPR013525">
    <property type="entry name" value="ABC2_TM"/>
</dbReference>
<feature type="transmembrane region" description="Helical" evidence="10">
    <location>
        <begin position="1078"/>
        <end position="1104"/>
    </location>
</feature>
<evidence type="ECO:0000256" key="7">
    <source>
        <dbReference type="ARBA" id="ARBA00022840"/>
    </source>
</evidence>
<feature type="transmembrane region" description="Helical" evidence="10">
    <location>
        <begin position="240"/>
        <end position="263"/>
    </location>
</feature>
<reference evidence="12 13" key="2">
    <citation type="submission" date="2016-08" db="EMBL/GenBank/DDBJ databases">
        <title>Pervasive Adenine N6-methylation of Active Genes in Fungi.</title>
        <authorList>
            <consortium name="DOE Joint Genome Institute"/>
            <person name="Mondo S.J."/>
            <person name="Dannebaum R.O."/>
            <person name="Kuo R.C."/>
            <person name="Labutti K."/>
            <person name="Haridas S."/>
            <person name="Kuo A."/>
            <person name="Salamov A."/>
            <person name="Ahrendt S.R."/>
            <person name="Lipzen A."/>
            <person name="Sullivan W."/>
            <person name="Andreopoulos W.B."/>
            <person name="Clum A."/>
            <person name="Lindquist E."/>
            <person name="Daum C."/>
            <person name="Ramamoorthy G.K."/>
            <person name="Gryganskyi A."/>
            <person name="Culley D."/>
            <person name="Magnuson J.K."/>
            <person name="James T.Y."/>
            <person name="O'Malley M.A."/>
            <person name="Stajich J.E."/>
            <person name="Spatafora J.W."/>
            <person name="Visel A."/>
            <person name="Grigoriev I.V."/>
        </authorList>
    </citation>
    <scope>NUCLEOTIDE SEQUENCE [LARGE SCALE GENOMIC DNA]</scope>
    <source>
        <strain evidence="13">finn</strain>
    </source>
</reference>
<feature type="transmembrane region" description="Helical" evidence="10">
    <location>
        <begin position="350"/>
        <end position="368"/>
    </location>
</feature>
<evidence type="ECO:0000256" key="3">
    <source>
        <dbReference type="ARBA" id="ARBA00022448"/>
    </source>
</evidence>
<dbReference type="Proteomes" id="UP000193719">
    <property type="component" value="Unassembled WGS sequence"/>
</dbReference>
<dbReference type="EMBL" id="MCFH01000013">
    <property type="protein sequence ID" value="ORX53392.1"/>
    <property type="molecule type" value="Genomic_DNA"/>
</dbReference>
<reference evidence="12 13" key="1">
    <citation type="submission" date="2016-08" db="EMBL/GenBank/DDBJ databases">
        <title>Genomes of anaerobic fungi encode conserved fungal cellulosomes for biomass hydrolysis.</title>
        <authorList>
            <consortium name="DOE Joint Genome Institute"/>
            <person name="Haitjema C.H."/>
            <person name="Gilmore S.P."/>
            <person name="Henske J.K."/>
            <person name="Solomon K.V."/>
            <person name="De Groot R."/>
            <person name="Kuo A."/>
            <person name="Mondo S.J."/>
            <person name="Salamov A.A."/>
            <person name="Labutti K."/>
            <person name="Zhao Z."/>
            <person name="Chiniquy J."/>
            <person name="Barry K."/>
            <person name="Brewer H.M."/>
            <person name="Purvine S.O."/>
            <person name="Wright A.T."/>
            <person name="Boxma B."/>
            <person name="Van Alen T."/>
            <person name="Hackstein J.H."/>
            <person name="Baker S.E."/>
            <person name="Grigoriev I.V."/>
            <person name="O'Malley M.A."/>
        </authorList>
    </citation>
    <scope>NUCLEOTIDE SEQUENCE [LARGE SCALE GENOMIC DNA]</scope>
    <source>
        <strain evidence="13">finn</strain>
    </source>
</reference>
<dbReference type="GO" id="GO:0016887">
    <property type="term" value="F:ATP hydrolysis activity"/>
    <property type="evidence" value="ECO:0007669"/>
    <property type="project" value="InterPro"/>
</dbReference>
<evidence type="ECO:0000256" key="6">
    <source>
        <dbReference type="ARBA" id="ARBA00022741"/>
    </source>
</evidence>
<dbReference type="InterPro" id="IPR026082">
    <property type="entry name" value="ABCA"/>
</dbReference>
<keyword evidence="5" id="KW-0677">Repeat</keyword>
<dbReference type="Pfam" id="PF12698">
    <property type="entry name" value="ABC2_membrane_3"/>
    <property type="match status" value="2"/>
</dbReference>
<comment type="caution">
    <text evidence="12">The sequence shown here is derived from an EMBL/GenBank/DDBJ whole genome shotgun (WGS) entry which is preliminary data.</text>
</comment>
<feature type="transmembrane region" description="Helical" evidence="10">
    <location>
        <begin position="1152"/>
        <end position="1172"/>
    </location>
</feature>
<evidence type="ECO:0000256" key="8">
    <source>
        <dbReference type="ARBA" id="ARBA00022989"/>
    </source>
</evidence>
<dbReference type="PROSITE" id="PS00211">
    <property type="entry name" value="ABC_TRANSPORTER_1"/>
    <property type="match status" value="1"/>
</dbReference>
<dbReference type="FunFam" id="3.40.50.300:FF:000335">
    <property type="entry name" value="ATP binding cassette subfamily A member 5"/>
    <property type="match status" value="1"/>
</dbReference>
<keyword evidence="4 10" id="KW-0812">Transmembrane</keyword>
<name>A0A1Y1VDH8_9FUNG</name>
<evidence type="ECO:0000256" key="9">
    <source>
        <dbReference type="ARBA" id="ARBA00023136"/>
    </source>
</evidence>
<feature type="transmembrane region" description="Helical" evidence="10">
    <location>
        <begin position="380"/>
        <end position="400"/>
    </location>
</feature>
<dbReference type="InterPro" id="IPR003593">
    <property type="entry name" value="AAA+_ATPase"/>
</dbReference>
<feature type="transmembrane region" description="Helical" evidence="10">
    <location>
        <begin position="420"/>
        <end position="441"/>
    </location>
</feature>
<protein>
    <recommendedName>
        <fullName evidence="11">ABC transporter domain-containing protein</fullName>
    </recommendedName>
</protein>
<keyword evidence="13" id="KW-1185">Reference proteome</keyword>
<feature type="domain" description="ABC transporter" evidence="11">
    <location>
        <begin position="1329"/>
        <end position="1573"/>
    </location>
</feature>
<dbReference type="PANTHER" id="PTHR19229:SF36">
    <property type="entry name" value="ATP-BINDING CASSETTE SUB-FAMILY A MEMBER 2"/>
    <property type="match status" value="1"/>
</dbReference>
<keyword evidence="3" id="KW-0813">Transport</keyword>
<dbReference type="STRING" id="1754191.A0A1Y1VDH8"/>
<accession>A0A1Y1VDH8</accession>
<evidence type="ECO:0000313" key="12">
    <source>
        <dbReference type="EMBL" id="ORX53392.1"/>
    </source>
</evidence>
<feature type="domain" description="ABC transporter" evidence="11">
    <location>
        <begin position="492"/>
        <end position="717"/>
    </location>
</feature>
<dbReference type="GO" id="GO:0005886">
    <property type="term" value="C:plasma membrane"/>
    <property type="evidence" value="ECO:0007669"/>
    <property type="project" value="UniProtKB-ARBA"/>
</dbReference>
<dbReference type="InterPro" id="IPR003439">
    <property type="entry name" value="ABC_transporter-like_ATP-bd"/>
</dbReference>
<keyword evidence="9 10" id="KW-0472">Membrane</keyword>
<gene>
    <name evidence="12" type="ORF">BCR36DRAFT_403608</name>
</gene>
<comment type="subcellular location">
    <subcellularLocation>
        <location evidence="1">Membrane</location>
        <topology evidence="1">Multi-pass membrane protein</topology>
    </subcellularLocation>
</comment>
<evidence type="ECO:0000256" key="1">
    <source>
        <dbReference type="ARBA" id="ARBA00004141"/>
    </source>
</evidence>
<evidence type="ECO:0000256" key="10">
    <source>
        <dbReference type="SAM" id="Phobius"/>
    </source>
</evidence>
<feature type="transmembrane region" description="Helical" evidence="10">
    <location>
        <begin position="1116"/>
        <end position="1140"/>
    </location>
</feature>
<dbReference type="PROSITE" id="PS50893">
    <property type="entry name" value="ABC_TRANSPORTER_2"/>
    <property type="match status" value="2"/>
</dbReference>
<dbReference type="Pfam" id="PF00005">
    <property type="entry name" value="ABC_tran"/>
    <property type="match status" value="2"/>
</dbReference>
<feature type="transmembrane region" description="Helical" evidence="10">
    <location>
        <begin position="1184"/>
        <end position="1209"/>
    </location>
</feature>
<dbReference type="InterPro" id="IPR027417">
    <property type="entry name" value="P-loop_NTPase"/>
</dbReference>
<feature type="transmembrane region" description="Helical" evidence="10">
    <location>
        <begin position="283"/>
        <end position="311"/>
    </location>
</feature>
<dbReference type="FunFam" id="3.40.50.300:FF:000436">
    <property type="entry name" value="ATP binding cassette subfamily A member 9"/>
    <property type="match status" value="1"/>
</dbReference>